<proteinExistence type="predicted"/>
<protein>
    <submittedName>
        <fullName evidence="3">Uncharacterized protein</fullName>
    </submittedName>
</protein>
<name>A0A2S5KUS9_9PROT</name>
<keyword evidence="2" id="KW-1133">Transmembrane helix</keyword>
<evidence type="ECO:0000313" key="4">
    <source>
        <dbReference type="Proteomes" id="UP000238196"/>
    </source>
</evidence>
<dbReference type="EMBL" id="PRLP01000012">
    <property type="protein sequence ID" value="PPC78617.1"/>
    <property type="molecule type" value="Genomic_DNA"/>
</dbReference>
<organism evidence="3 4">
    <name type="scientific">Proteobacteria bacterium 228</name>
    <dbReference type="NCBI Taxonomy" id="2083153"/>
    <lineage>
        <taxon>Bacteria</taxon>
        <taxon>Pseudomonadati</taxon>
        <taxon>Pseudomonadota</taxon>
    </lineage>
</organism>
<keyword evidence="2" id="KW-0472">Membrane</keyword>
<evidence type="ECO:0000256" key="1">
    <source>
        <dbReference type="SAM" id="MobiDB-lite"/>
    </source>
</evidence>
<sequence length="363" mass="40592">MALNLDKLIKAHQFRFETEALGELLCNNFSMSVMSEAGKWLSGNEKKDSVEFARYFTTLLCQPVDKEKDKDCRINEEQAKLLTQSDLEDFAKLFIEKNGYLLDDKDKQETIRKKDDEGKVVVSLKNHTADELLKKSDESETEHLLRVVDLYIAQSSKRTKELFDSAMKGLFSSSTLGLLEENKRISNSLGSSLIHHQPFKLPELPENPVFETNRQLASFGKELNAVAALIKNMNDLGVQMAMDSAAATARTKLWNNIMFGLGLITLVVTAIFSYLSYASSNDSSSHVESLLVEQNTLLEIQEKNQKELIKALSSIPPVLERFVVQNQDQEKILHGISVQLNNITSQSSSQPSAARTPKSGASD</sequence>
<keyword evidence="2" id="KW-0812">Transmembrane</keyword>
<reference evidence="3 4" key="1">
    <citation type="submission" date="2018-02" db="EMBL/GenBank/DDBJ databases">
        <title>novel marine gammaproteobacteria from coastal saline agro ecosystem.</title>
        <authorList>
            <person name="Krishnan R."/>
            <person name="Ramesh Kumar N."/>
        </authorList>
    </citation>
    <scope>NUCLEOTIDE SEQUENCE [LARGE SCALE GENOMIC DNA]</scope>
    <source>
        <strain evidence="3 4">228</strain>
    </source>
</reference>
<gene>
    <name evidence="3" type="ORF">C4K68_03665</name>
</gene>
<comment type="caution">
    <text evidence="3">The sequence shown here is derived from an EMBL/GenBank/DDBJ whole genome shotgun (WGS) entry which is preliminary data.</text>
</comment>
<dbReference type="AlphaFoldDB" id="A0A2S5KUS9"/>
<evidence type="ECO:0000313" key="3">
    <source>
        <dbReference type="EMBL" id="PPC78617.1"/>
    </source>
</evidence>
<feature type="region of interest" description="Disordered" evidence="1">
    <location>
        <begin position="344"/>
        <end position="363"/>
    </location>
</feature>
<evidence type="ECO:0000256" key="2">
    <source>
        <dbReference type="SAM" id="Phobius"/>
    </source>
</evidence>
<dbReference type="Proteomes" id="UP000238196">
    <property type="component" value="Unassembled WGS sequence"/>
</dbReference>
<feature type="transmembrane region" description="Helical" evidence="2">
    <location>
        <begin position="257"/>
        <end position="277"/>
    </location>
</feature>
<dbReference type="OrthoDB" id="9842534at2"/>
<accession>A0A2S5KUS9</accession>